<sequence>MACLLLQKLSLLLWVCSLPVESGMIFLAPWSSLGISKAVMALQRTQAFLLLLLLTLLGLGLVQPSYGQDRMYQRFLRQHVDPDTTGGNDGYCNLMMQRRKMTSHQCKRFNTFIHEDLWNIRSICSTTNIQCKNGQMNCHEGVVKVTDCRETGSSRAPNCRYRAKASTRRVVIACEGNPEVPVHFDK</sequence>
<organism evidence="1">
    <name type="scientific">Ovis aries</name>
    <name type="common">Sheep</name>
    <dbReference type="NCBI Taxonomy" id="9940"/>
    <lineage>
        <taxon>Eukaryota</taxon>
        <taxon>Metazoa</taxon>
        <taxon>Chordata</taxon>
        <taxon>Craniata</taxon>
        <taxon>Vertebrata</taxon>
        <taxon>Euteleostomi</taxon>
        <taxon>Mammalia</taxon>
        <taxon>Eutheria</taxon>
        <taxon>Laurasiatheria</taxon>
        <taxon>Artiodactyla</taxon>
        <taxon>Ruminantia</taxon>
        <taxon>Pecora</taxon>
        <taxon>Bovidae</taxon>
        <taxon>Caprinae</taxon>
        <taxon>Ovis</taxon>
    </lineage>
</organism>
<accession>A0AC11E426</accession>
<protein>
    <submittedName>
        <fullName evidence="1">Ribonuclease A family member 4</fullName>
    </submittedName>
</protein>
<reference evidence="1" key="3">
    <citation type="submission" date="2025-09" db="UniProtKB">
        <authorList>
            <consortium name="Ensembl"/>
        </authorList>
    </citation>
    <scope>IDENTIFICATION</scope>
</reference>
<reference evidence="1" key="2">
    <citation type="submission" date="2025-08" db="UniProtKB">
        <authorList>
            <consortium name="Ensembl"/>
        </authorList>
    </citation>
    <scope>IDENTIFICATION</scope>
</reference>
<name>A0AC11E426_SHEEP</name>
<evidence type="ECO:0000313" key="1">
    <source>
        <dbReference type="Ensembl" id="ENSOARP00020053287.1"/>
    </source>
</evidence>
<gene>
    <name evidence="1" type="primary">RNASE4</name>
</gene>
<dbReference type="Ensembl" id="ENSOART00020068167.1">
    <property type="protein sequence ID" value="ENSOARP00020053287.1"/>
    <property type="gene ID" value="ENSOARG00020035400.1"/>
</dbReference>
<proteinExistence type="predicted"/>
<reference evidence="1" key="1">
    <citation type="submission" date="2020-11" db="EMBL/GenBank/DDBJ databases">
        <authorList>
            <person name="Davenport K.M."/>
            <person name="Bickhart D.M."/>
            <person name="Smith T.P.L."/>
            <person name="Murdoch B.M."/>
            <person name="Rosen B.D."/>
        </authorList>
    </citation>
    <scope>NUCLEOTIDE SEQUENCE [LARGE SCALE GENOMIC DNA]</scope>
    <source>
        <strain evidence="1">OAR_USU_Benz2616</strain>
    </source>
</reference>